<dbReference type="GO" id="GO:0009252">
    <property type="term" value="P:peptidoglycan biosynthetic process"/>
    <property type="evidence" value="ECO:0007669"/>
    <property type="project" value="UniProtKB-UniRule"/>
</dbReference>
<feature type="binding site" evidence="10">
    <location>
        <position position="172"/>
    </location>
    <ligand>
        <name>UDP-N-acetyl-alpha-D-glucosamine</name>
        <dbReference type="ChEBI" id="CHEBI:57705"/>
    </ligand>
</feature>
<keyword evidence="9 10" id="KW-0961">Cell wall biogenesis/degradation</keyword>
<comment type="pathway">
    <text evidence="10">Cell wall biogenesis; peptidoglycan biosynthesis.</text>
</comment>
<feature type="domain" description="Glycosyltransferase family 28 N-terminal" evidence="11">
    <location>
        <begin position="3"/>
        <end position="145"/>
    </location>
</feature>
<comment type="similarity">
    <text evidence="10">Belongs to the glycosyltransferase 28 family. MurG subfamily.</text>
</comment>
<dbReference type="GO" id="GO:0050511">
    <property type="term" value="F:undecaprenyldiphospho-muramoylpentapeptide beta-N-acetylglucosaminyltransferase activity"/>
    <property type="evidence" value="ECO:0007669"/>
    <property type="project" value="UniProtKB-UniRule"/>
</dbReference>
<keyword evidence="3 10" id="KW-0328">Glycosyltransferase</keyword>
<feature type="binding site" evidence="10">
    <location>
        <position position="128"/>
    </location>
    <ligand>
        <name>UDP-N-acetyl-alpha-D-glucosamine</name>
        <dbReference type="ChEBI" id="CHEBI:57705"/>
    </ligand>
</feature>
<evidence type="ECO:0000313" key="14">
    <source>
        <dbReference type="Proteomes" id="UP000823918"/>
    </source>
</evidence>
<dbReference type="Proteomes" id="UP000823918">
    <property type="component" value="Unassembled WGS sequence"/>
</dbReference>
<evidence type="ECO:0000256" key="6">
    <source>
        <dbReference type="ARBA" id="ARBA00022984"/>
    </source>
</evidence>
<protein>
    <recommendedName>
        <fullName evidence="10">UDP-N-acetylglucosamine--N-acetylmuramyl-(pentapeptide) pyrophosphoryl-undecaprenol N-acetylglucosamine transferase</fullName>
        <ecNumber evidence="10">2.4.1.227</ecNumber>
    </recommendedName>
    <alternativeName>
        <fullName evidence="10">Undecaprenyl-PP-MurNAc-pentapeptide-UDPGlcNAc GlcNAc transferase</fullName>
    </alternativeName>
</protein>
<accession>A0A9D2Q4F6</accession>
<dbReference type="AlphaFoldDB" id="A0A9D2Q4F6"/>
<keyword evidence="8 10" id="KW-0131">Cell cycle</keyword>
<proteinExistence type="inferred from homology"/>
<evidence type="ECO:0000259" key="11">
    <source>
        <dbReference type="Pfam" id="PF03033"/>
    </source>
</evidence>
<evidence type="ECO:0000256" key="5">
    <source>
        <dbReference type="ARBA" id="ARBA00022960"/>
    </source>
</evidence>
<evidence type="ECO:0000256" key="1">
    <source>
        <dbReference type="ARBA" id="ARBA00022475"/>
    </source>
</evidence>
<keyword evidence="4 10" id="KW-0808">Transferase</keyword>
<evidence type="ECO:0000259" key="12">
    <source>
        <dbReference type="Pfam" id="PF04101"/>
    </source>
</evidence>
<keyword evidence="7 10" id="KW-0472">Membrane</keyword>
<evidence type="ECO:0000256" key="10">
    <source>
        <dbReference type="HAMAP-Rule" id="MF_00033"/>
    </source>
</evidence>
<comment type="caution">
    <text evidence="10">Lacks conserved residue(s) required for the propagation of feature annotation.</text>
</comment>
<keyword evidence="2 10" id="KW-0132">Cell division</keyword>
<evidence type="ECO:0000256" key="9">
    <source>
        <dbReference type="ARBA" id="ARBA00023316"/>
    </source>
</evidence>
<dbReference type="PANTHER" id="PTHR21015:SF22">
    <property type="entry name" value="GLYCOSYLTRANSFERASE"/>
    <property type="match status" value="1"/>
</dbReference>
<name>A0A9D2Q4F6_9FIRM</name>
<dbReference type="EMBL" id="DWWA01000038">
    <property type="protein sequence ID" value="HJC72689.1"/>
    <property type="molecule type" value="Genomic_DNA"/>
</dbReference>
<feature type="domain" description="Glycosyl transferase family 28 C-terminal" evidence="12">
    <location>
        <begin position="196"/>
        <end position="359"/>
    </location>
</feature>
<dbReference type="GO" id="GO:0051301">
    <property type="term" value="P:cell division"/>
    <property type="evidence" value="ECO:0007669"/>
    <property type="project" value="UniProtKB-KW"/>
</dbReference>
<dbReference type="Pfam" id="PF03033">
    <property type="entry name" value="Glyco_transf_28"/>
    <property type="match status" value="1"/>
</dbReference>
<dbReference type="GO" id="GO:0008360">
    <property type="term" value="P:regulation of cell shape"/>
    <property type="evidence" value="ECO:0007669"/>
    <property type="project" value="UniProtKB-KW"/>
</dbReference>
<dbReference type="SUPFAM" id="SSF53756">
    <property type="entry name" value="UDP-Glycosyltransferase/glycogen phosphorylase"/>
    <property type="match status" value="1"/>
</dbReference>
<dbReference type="GO" id="GO:0005975">
    <property type="term" value="P:carbohydrate metabolic process"/>
    <property type="evidence" value="ECO:0007669"/>
    <property type="project" value="InterPro"/>
</dbReference>
<evidence type="ECO:0000256" key="8">
    <source>
        <dbReference type="ARBA" id="ARBA00023306"/>
    </source>
</evidence>
<dbReference type="PANTHER" id="PTHR21015">
    <property type="entry name" value="UDP-N-ACETYLGLUCOSAMINE--N-ACETYLMURAMYL-(PENTAPEPTIDE) PYROPHOSPHORYL-UNDECAPRENOL N-ACETYLGLUCOSAMINE TRANSFERASE 1"/>
    <property type="match status" value="1"/>
</dbReference>
<reference evidence="13" key="1">
    <citation type="journal article" date="2021" name="PeerJ">
        <title>Extensive microbial diversity within the chicken gut microbiome revealed by metagenomics and culture.</title>
        <authorList>
            <person name="Gilroy R."/>
            <person name="Ravi A."/>
            <person name="Getino M."/>
            <person name="Pursley I."/>
            <person name="Horton D.L."/>
            <person name="Alikhan N.F."/>
            <person name="Baker D."/>
            <person name="Gharbi K."/>
            <person name="Hall N."/>
            <person name="Watson M."/>
            <person name="Adriaenssens E.M."/>
            <person name="Foster-Nyarko E."/>
            <person name="Jarju S."/>
            <person name="Secka A."/>
            <person name="Antonio M."/>
            <person name="Oren A."/>
            <person name="Chaudhuri R.R."/>
            <person name="La Ragione R."/>
            <person name="Hildebrand F."/>
            <person name="Pallen M.J."/>
        </authorList>
    </citation>
    <scope>NUCLEOTIDE SEQUENCE</scope>
    <source>
        <strain evidence="13">5933</strain>
    </source>
</reference>
<keyword evidence="1 10" id="KW-1003">Cell membrane</keyword>
<reference evidence="13" key="2">
    <citation type="submission" date="2021-04" db="EMBL/GenBank/DDBJ databases">
        <authorList>
            <person name="Gilroy R."/>
        </authorList>
    </citation>
    <scope>NUCLEOTIDE SEQUENCE</scope>
    <source>
        <strain evidence="13">5933</strain>
    </source>
</reference>
<feature type="binding site" evidence="10">
    <location>
        <position position="305"/>
    </location>
    <ligand>
        <name>UDP-N-acetyl-alpha-D-glucosamine</name>
        <dbReference type="ChEBI" id="CHEBI:57705"/>
    </ligand>
</feature>
<dbReference type="InterPro" id="IPR004276">
    <property type="entry name" value="GlycoTrans_28_N"/>
</dbReference>
<keyword evidence="6 10" id="KW-0573">Peptidoglycan synthesis</keyword>
<comment type="catalytic activity">
    <reaction evidence="10">
        <text>di-trans,octa-cis-undecaprenyl diphospho-N-acetyl-alpha-D-muramoyl-L-alanyl-D-glutamyl-meso-2,6-diaminopimeloyl-D-alanyl-D-alanine + UDP-N-acetyl-alpha-D-glucosamine = di-trans,octa-cis-undecaprenyl diphospho-[N-acetyl-alpha-D-glucosaminyl-(1-&gt;4)]-N-acetyl-alpha-D-muramoyl-L-alanyl-D-glutamyl-meso-2,6-diaminopimeloyl-D-alanyl-D-alanine + UDP + H(+)</text>
        <dbReference type="Rhea" id="RHEA:31227"/>
        <dbReference type="ChEBI" id="CHEBI:15378"/>
        <dbReference type="ChEBI" id="CHEBI:57705"/>
        <dbReference type="ChEBI" id="CHEBI:58223"/>
        <dbReference type="ChEBI" id="CHEBI:61387"/>
        <dbReference type="ChEBI" id="CHEBI:61388"/>
        <dbReference type="EC" id="2.4.1.227"/>
    </reaction>
</comment>
<organism evidence="13 14">
    <name type="scientific">Candidatus Ruthenibacterium merdavium</name>
    <dbReference type="NCBI Taxonomy" id="2838752"/>
    <lineage>
        <taxon>Bacteria</taxon>
        <taxon>Bacillati</taxon>
        <taxon>Bacillota</taxon>
        <taxon>Clostridia</taxon>
        <taxon>Eubacteriales</taxon>
        <taxon>Oscillospiraceae</taxon>
        <taxon>Ruthenibacterium</taxon>
    </lineage>
</organism>
<dbReference type="HAMAP" id="MF_00033">
    <property type="entry name" value="MurG"/>
    <property type="match status" value="1"/>
</dbReference>
<evidence type="ECO:0000256" key="2">
    <source>
        <dbReference type="ARBA" id="ARBA00022618"/>
    </source>
</evidence>
<comment type="subcellular location">
    <subcellularLocation>
        <location evidence="10">Cell membrane</location>
        <topology evidence="10">Peripheral membrane protein</topology>
        <orientation evidence="10">Cytoplasmic side</orientation>
    </subcellularLocation>
</comment>
<dbReference type="NCBIfam" id="TIGR01133">
    <property type="entry name" value="murG"/>
    <property type="match status" value="1"/>
</dbReference>
<comment type="function">
    <text evidence="10">Cell wall formation. Catalyzes the transfer of a GlcNAc subunit on undecaprenyl-pyrophosphoryl-MurNAc-pentapeptide (lipid intermediate I) to form undecaprenyl-pyrophosphoryl-MurNAc-(pentapeptide)GlcNAc (lipid intermediate II).</text>
</comment>
<gene>
    <name evidence="10 13" type="primary">murG</name>
    <name evidence="13" type="ORF">H9698_07845</name>
</gene>
<keyword evidence="5 10" id="KW-0133">Cell shape</keyword>
<dbReference type="InterPro" id="IPR007235">
    <property type="entry name" value="Glyco_trans_28_C"/>
</dbReference>
<dbReference type="GO" id="GO:0005886">
    <property type="term" value="C:plasma membrane"/>
    <property type="evidence" value="ECO:0007669"/>
    <property type="project" value="UniProtKB-SubCell"/>
</dbReference>
<comment type="caution">
    <text evidence="13">The sequence shown here is derived from an EMBL/GenBank/DDBJ whole genome shotgun (WGS) entry which is preliminary data.</text>
</comment>
<dbReference type="EC" id="2.4.1.227" evidence="10"/>
<evidence type="ECO:0000256" key="3">
    <source>
        <dbReference type="ARBA" id="ARBA00022676"/>
    </source>
</evidence>
<dbReference type="InterPro" id="IPR006009">
    <property type="entry name" value="GlcNAc_MurG"/>
</dbReference>
<evidence type="ECO:0000256" key="4">
    <source>
        <dbReference type="ARBA" id="ARBA00022679"/>
    </source>
</evidence>
<feature type="binding site" evidence="10">
    <location>
        <position position="202"/>
    </location>
    <ligand>
        <name>UDP-N-acetyl-alpha-D-glucosamine</name>
        <dbReference type="ChEBI" id="CHEBI:57705"/>
    </ligand>
</feature>
<evidence type="ECO:0000313" key="13">
    <source>
        <dbReference type="EMBL" id="HJC72689.1"/>
    </source>
</evidence>
<feature type="binding site" evidence="10">
    <location>
        <begin position="10"/>
        <end position="12"/>
    </location>
    <ligand>
        <name>UDP-N-acetyl-alpha-D-glucosamine</name>
        <dbReference type="ChEBI" id="CHEBI:57705"/>
    </ligand>
</feature>
<dbReference type="GO" id="GO:0071555">
    <property type="term" value="P:cell wall organization"/>
    <property type="evidence" value="ECO:0007669"/>
    <property type="project" value="UniProtKB-KW"/>
</dbReference>
<sequence length="377" mass="40442">MRVLIAAGGTAGHVNPALAIAGEIERQCPGAEIHFAGRKKGMEYALVTKAGYPFHHIEVNGIQRRLTPRNVARNVQAVYHLALSAPRAAGMLRRVQPDLVIGAGGYVSGPVVQTAAKRGILTAIHEQNAFPGITNKILAKSVDLVFAAMPDAVDRLGPAAKGKTFVVGNPVRPAMWNTDRAAARKALGVKEGQIVIVSFGGSLGAQRLNEAVAQLAVWELKERDFLHIHATGSIEKNDFAVLAKQLGINADPRFQIREYLDDMPAMLAAADLVISRAGALTLAEISAVGRAAVLIPSPNVAENHQYYNAMQLENLGAARVLEEKKLTDGALVKLVDEMTRDKASLMEMGAKARALAQPDSLQKIWTHLEHLLKTGKP</sequence>
<dbReference type="Gene3D" id="3.40.50.2000">
    <property type="entry name" value="Glycogen Phosphorylase B"/>
    <property type="match status" value="2"/>
</dbReference>
<evidence type="ECO:0000256" key="7">
    <source>
        <dbReference type="ARBA" id="ARBA00023136"/>
    </source>
</evidence>
<dbReference type="Pfam" id="PF04101">
    <property type="entry name" value="Glyco_tran_28_C"/>
    <property type="match status" value="1"/>
</dbReference>
<dbReference type="CDD" id="cd03785">
    <property type="entry name" value="GT28_MurG"/>
    <property type="match status" value="1"/>
</dbReference>